<dbReference type="EMBL" id="LVVM01003254">
    <property type="protein sequence ID" value="OJA15218.1"/>
    <property type="molecule type" value="Genomic_DNA"/>
</dbReference>
<name>A0A1J8R0F3_9AGAM</name>
<dbReference type="AlphaFoldDB" id="A0A1J8R0F3"/>
<protein>
    <submittedName>
        <fullName evidence="1">Uncharacterized protein</fullName>
    </submittedName>
</protein>
<gene>
    <name evidence="1" type="ORF">AZE42_14097</name>
</gene>
<organism evidence="1 2">
    <name type="scientific">Rhizopogon vesiculosus</name>
    <dbReference type="NCBI Taxonomy" id="180088"/>
    <lineage>
        <taxon>Eukaryota</taxon>
        <taxon>Fungi</taxon>
        <taxon>Dikarya</taxon>
        <taxon>Basidiomycota</taxon>
        <taxon>Agaricomycotina</taxon>
        <taxon>Agaricomycetes</taxon>
        <taxon>Agaricomycetidae</taxon>
        <taxon>Boletales</taxon>
        <taxon>Suillineae</taxon>
        <taxon>Rhizopogonaceae</taxon>
        <taxon>Rhizopogon</taxon>
    </lineage>
</organism>
<keyword evidence="2" id="KW-1185">Reference proteome</keyword>
<accession>A0A1J8R0F3</accession>
<dbReference type="Proteomes" id="UP000183567">
    <property type="component" value="Unassembled WGS sequence"/>
</dbReference>
<reference evidence="1 2" key="1">
    <citation type="submission" date="2016-03" db="EMBL/GenBank/DDBJ databases">
        <title>Comparative genomics of the ectomycorrhizal sister species Rhizopogon vinicolor and Rhizopogon vesiculosus (Basidiomycota: Boletales) reveals a divergence of the mating type B locus.</title>
        <authorList>
            <person name="Mujic A.B."/>
            <person name="Kuo A."/>
            <person name="Tritt A."/>
            <person name="Lipzen A."/>
            <person name="Chen C."/>
            <person name="Johnson J."/>
            <person name="Sharma A."/>
            <person name="Barry K."/>
            <person name="Grigoriev I.V."/>
            <person name="Spatafora J.W."/>
        </authorList>
    </citation>
    <scope>NUCLEOTIDE SEQUENCE [LARGE SCALE GENOMIC DNA]</scope>
    <source>
        <strain evidence="1 2">AM-OR11-056</strain>
    </source>
</reference>
<comment type="caution">
    <text evidence="1">The sequence shown here is derived from an EMBL/GenBank/DDBJ whole genome shotgun (WGS) entry which is preliminary data.</text>
</comment>
<proteinExistence type="predicted"/>
<evidence type="ECO:0000313" key="2">
    <source>
        <dbReference type="Proteomes" id="UP000183567"/>
    </source>
</evidence>
<sequence length="32" mass="3453">MSSLGVISLCAGFIDNKVLFIILMKVASQLLQ</sequence>
<evidence type="ECO:0000313" key="1">
    <source>
        <dbReference type="EMBL" id="OJA15218.1"/>
    </source>
</evidence>